<dbReference type="InterPro" id="IPR036249">
    <property type="entry name" value="Thioredoxin-like_sf"/>
</dbReference>
<evidence type="ECO:0000313" key="7">
    <source>
        <dbReference type="EMBL" id="MFH5256110.1"/>
    </source>
</evidence>
<proteinExistence type="predicted"/>
<accession>A0ABW7LDL2</accession>
<keyword evidence="5" id="KW-0411">Iron-sulfur</keyword>
<dbReference type="Pfam" id="PF01512">
    <property type="entry name" value="Complex1_51K"/>
    <property type="match status" value="1"/>
</dbReference>
<comment type="caution">
    <text evidence="7">The sequence shown here is derived from an EMBL/GenBank/DDBJ whole genome shotgun (WGS) entry which is preliminary data.</text>
</comment>
<evidence type="ECO:0000259" key="6">
    <source>
        <dbReference type="Pfam" id="PF01512"/>
    </source>
</evidence>
<evidence type="ECO:0000313" key="8">
    <source>
        <dbReference type="Proteomes" id="UP001609186"/>
    </source>
</evidence>
<protein>
    <submittedName>
        <fullName evidence="7">Formate dehydrogenase subunit gamma</fullName>
    </submittedName>
</protein>
<feature type="non-terminal residue" evidence="7">
    <location>
        <position position="284"/>
    </location>
</feature>
<dbReference type="EMBL" id="JBIMPM010000107">
    <property type="protein sequence ID" value="MFH5256110.1"/>
    <property type="molecule type" value="Genomic_DNA"/>
</dbReference>
<dbReference type="Gene3D" id="6.10.250.1450">
    <property type="match status" value="1"/>
</dbReference>
<keyword evidence="2" id="KW-0004">4Fe-4S</keyword>
<sequence length="284" mass="29501">MRVYVPRDAAALAVGADAVAGALQRECAARGLQVQIVRNGSRGLLWLETLVEVETPEGRVAYGPVTADAVPGLLDAGMLQGRSHALCHGLTEAIPYRARQERLTFARAGVTDPLSLADYAAHGGCKGLERAAGLAPAAIVQEVLDSGLRGRGGAAFPAGIKWKTVAAAAGPQKYIACNADEGDSGTFADRLLMEGDPYCLIEGMAIAGLAVGATQGLVYVRSEYPHAIATLREAIARAEAAGWLGSDVTGSGRSFHLEVRKGAGSYVCGEETAMLESIEGRRGI</sequence>
<evidence type="ECO:0000256" key="4">
    <source>
        <dbReference type="ARBA" id="ARBA00023004"/>
    </source>
</evidence>
<evidence type="ECO:0000256" key="2">
    <source>
        <dbReference type="ARBA" id="ARBA00022485"/>
    </source>
</evidence>
<dbReference type="InterPro" id="IPR037225">
    <property type="entry name" value="Nuo51_FMN-bd_sf"/>
</dbReference>
<dbReference type="Gene3D" id="3.40.50.11540">
    <property type="entry name" value="NADH-ubiquinone oxidoreductase 51kDa subunit"/>
    <property type="match status" value="1"/>
</dbReference>
<dbReference type="CDD" id="cd03063">
    <property type="entry name" value="TRX_Fd_FDH_beta"/>
    <property type="match status" value="1"/>
</dbReference>
<gene>
    <name evidence="7" type="ORF">ACGTRS_33275</name>
</gene>
<dbReference type="PANTHER" id="PTHR43578:SF3">
    <property type="entry name" value="NADH-QUINONE OXIDOREDUCTASE SUBUNIT F"/>
    <property type="match status" value="1"/>
</dbReference>
<keyword evidence="8" id="KW-1185">Reference proteome</keyword>
<reference evidence="7 8" key="1">
    <citation type="submission" date="2024-10" db="EMBL/GenBank/DDBJ databases">
        <title>Burkholderia semiarida in Mexico.</title>
        <authorList>
            <person name="Estrada P."/>
        </authorList>
    </citation>
    <scope>NUCLEOTIDE SEQUENCE [LARGE SCALE GENOMIC DNA]</scope>
    <source>
        <strain evidence="7 8">CLM7-1</strain>
    </source>
</reference>
<evidence type="ECO:0000256" key="5">
    <source>
        <dbReference type="ARBA" id="ARBA00023014"/>
    </source>
</evidence>
<keyword evidence="4" id="KW-0408">Iron</keyword>
<feature type="domain" description="NADH-ubiquinone oxidoreductase 51kDa subunit FMN-binding" evidence="6">
    <location>
        <begin position="144"/>
        <end position="281"/>
    </location>
</feature>
<dbReference type="InterPro" id="IPR011538">
    <property type="entry name" value="Nuo51_FMN-bd"/>
</dbReference>
<dbReference type="Proteomes" id="UP001609186">
    <property type="component" value="Unassembled WGS sequence"/>
</dbReference>
<name>A0ABW7LDL2_9BURK</name>
<keyword evidence="3" id="KW-0479">Metal-binding</keyword>
<dbReference type="SUPFAM" id="SSF52833">
    <property type="entry name" value="Thioredoxin-like"/>
    <property type="match status" value="1"/>
</dbReference>
<dbReference type="PANTHER" id="PTHR43578">
    <property type="entry name" value="NADH-QUINONE OXIDOREDUCTASE SUBUNIT F"/>
    <property type="match status" value="1"/>
</dbReference>
<organism evidence="7 8">
    <name type="scientific">Burkholderia semiarida</name>
    <dbReference type="NCBI Taxonomy" id="2843303"/>
    <lineage>
        <taxon>Bacteria</taxon>
        <taxon>Pseudomonadati</taxon>
        <taxon>Pseudomonadota</taxon>
        <taxon>Betaproteobacteria</taxon>
        <taxon>Burkholderiales</taxon>
        <taxon>Burkholderiaceae</taxon>
        <taxon>Burkholderia</taxon>
        <taxon>Burkholderia cepacia complex</taxon>
    </lineage>
</organism>
<evidence type="ECO:0000256" key="1">
    <source>
        <dbReference type="ARBA" id="ARBA00001917"/>
    </source>
</evidence>
<evidence type="ECO:0000256" key="3">
    <source>
        <dbReference type="ARBA" id="ARBA00022723"/>
    </source>
</evidence>
<comment type="cofactor">
    <cofactor evidence="1">
        <name>FMN</name>
        <dbReference type="ChEBI" id="CHEBI:58210"/>
    </cofactor>
</comment>
<dbReference type="SUPFAM" id="SSF142019">
    <property type="entry name" value="Nqo1 FMN-binding domain-like"/>
    <property type="match status" value="1"/>
</dbReference>